<protein>
    <recommendedName>
        <fullName evidence="1">Reverse transcriptase zinc-binding domain-containing protein</fullName>
    </recommendedName>
</protein>
<organism evidence="2 3">
    <name type="scientific">Stephania cephalantha</name>
    <dbReference type="NCBI Taxonomy" id="152367"/>
    <lineage>
        <taxon>Eukaryota</taxon>
        <taxon>Viridiplantae</taxon>
        <taxon>Streptophyta</taxon>
        <taxon>Embryophyta</taxon>
        <taxon>Tracheophyta</taxon>
        <taxon>Spermatophyta</taxon>
        <taxon>Magnoliopsida</taxon>
        <taxon>Ranunculales</taxon>
        <taxon>Menispermaceae</taxon>
        <taxon>Menispermoideae</taxon>
        <taxon>Cissampelideae</taxon>
        <taxon>Stephania</taxon>
    </lineage>
</organism>
<gene>
    <name evidence="2" type="ORF">Scep_017614</name>
</gene>
<dbReference type="AlphaFoldDB" id="A0AAP0IRS9"/>
<evidence type="ECO:0000259" key="1">
    <source>
        <dbReference type="Pfam" id="PF13966"/>
    </source>
</evidence>
<evidence type="ECO:0000313" key="3">
    <source>
        <dbReference type="Proteomes" id="UP001419268"/>
    </source>
</evidence>
<name>A0AAP0IRS9_9MAGN</name>
<comment type="caution">
    <text evidence="2">The sequence shown here is derived from an EMBL/GenBank/DDBJ whole genome shotgun (WGS) entry which is preliminary data.</text>
</comment>
<dbReference type="EMBL" id="JBBNAG010000007">
    <property type="protein sequence ID" value="KAK9119521.1"/>
    <property type="molecule type" value="Genomic_DNA"/>
</dbReference>
<dbReference type="Pfam" id="PF13966">
    <property type="entry name" value="zf-RVT"/>
    <property type="match status" value="1"/>
</dbReference>
<keyword evidence="3" id="KW-1185">Reference proteome</keyword>
<dbReference type="InterPro" id="IPR026960">
    <property type="entry name" value="RVT-Znf"/>
</dbReference>
<dbReference type="Proteomes" id="UP001419268">
    <property type="component" value="Unassembled WGS sequence"/>
</dbReference>
<evidence type="ECO:0000313" key="2">
    <source>
        <dbReference type="EMBL" id="KAK9119521.1"/>
    </source>
</evidence>
<feature type="domain" description="Reverse transcriptase zinc-binding" evidence="1">
    <location>
        <begin position="56"/>
        <end position="124"/>
    </location>
</feature>
<proteinExistence type="predicted"/>
<sequence>MGDTDIAGLATLTLRLQEAHVDPQIEDARSWDWEVFKLFSVKSSFVGFCLELVPGTFPAYDLIWKSCALMKARVFPWMAWLGKVNTIDVIQKNCLKYTLLPSRSCFCHINSESINHMLLGCPIRLQDLGKDAWGTWLNLA</sequence>
<accession>A0AAP0IRS9</accession>
<reference evidence="2 3" key="1">
    <citation type="submission" date="2024-01" db="EMBL/GenBank/DDBJ databases">
        <title>Genome assemblies of Stephania.</title>
        <authorList>
            <person name="Yang L."/>
        </authorList>
    </citation>
    <scope>NUCLEOTIDE SEQUENCE [LARGE SCALE GENOMIC DNA]</scope>
    <source>
        <strain evidence="2">JXDWG</strain>
        <tissue evidence="2">Leaf</tissue>
    </source>
</reference>